<protein>
    <recommendedName>
        <fullName evidence="3">inositol-phosphate phosphatase</fullName>
        <ecNumber evidence="3">3.1.3.25</ecNumber>
    </recommendedName>
</protein>
<dbReference type="RefSeq" id="WP_101330233.1">
    <property type="nucleotide sequence ID" value="NZ_PJNH01000001.1"/>
</dbReference>
<evidence type="ECO:0000256" key="7">
    <source>
        <dbReference type="PIRSR" id="PIRSR600760-2"/>
    </source>
</evidence>
<feature type="binding site" evidence="7">
    <location>
        <position position="92"/>
    </location>
    <ligand>
        <name>Mg(2+)</name>
        <dbReference type="ChEBI" id="CHEBI:18420"/>
        <label>1</label>
        <note>catalytic</note>
    </ligand>
</feature>
<dbReference type="EMBL" id="PJNH01000001">
    <property type="protein sequence ID" value="PKR78489.1"/>
    <property type="molecule type" value="Genomic_DNA"/>
</dbReference>
<keyword evidence="5" id="KW-0378">Hydrolase</keyword>
<dbReference type="PANTHER" id="PTHR20854:SF4">
    <property type="entry name" value="INOSITOL-1-MONOPHOSPHATASE-RELATED"/>
    <property type="match status" value="1"/>
</dbReference>
<keyword evidence="9" id="KW-1185">Reference proteome</keyword>
<dbReference type="Proteomes" id="UP000243524">
    <property type="component" value="Unassembled WGS sequence"/>
</dbReference>
<dbReference type="GO" id="GO:0007165">
    <property type="term" value="P:signal transduction"/>
    <property type="evidence" value="ECO:0007669"/>
    <property type="project" value="TreeGrafter"/>
</dbReference>
<dbReference type="Gene3D" id="3.30.540.10">
    <property type="entry name" value="Fructose-1,6-Bisphosphatase, subunit A, domain 1"/>
    <property type="match status" value="1"/>
</dbReference>
<evidence type="ECO:0000313" key="8">
    <source>
        <dbReference type="EMBL" id="PKR78489.1"/>
    </source>
</evidence>
<feature type="binding site" evidence="7">
    <location>
        <position position="91"/>
    </location>
    <ligand>
        <name>Mg(2+)</name>
        <dbReference type="ChEBI" id="CHEBI:18420"/>
        <label>1</label>
        <note>catalytic</note>
    </ligand>
</feature>
<comment type="catalytic activity">
    <reaction evidence="1">
        <text>a myo-inositol phosphate + H2O = myo-inositol + phosphate</text>
        <dbReference type="Rhea" id="RHEA:24056"/>
        <dbReference type="ChEBI" id="CHEBI:15377"/>
        <dbReference type="ChEBI" id="CHEBI:17268"/>
        <dbReference type="ChEBI" id="CHEBI:43474"/>
        <dbReference type="ChEBI" id="CHEBI:84139"/>
        <dbReference type="EC" id="3.1.3.25"/>
    </reaction>
</comment>
<dbReference type="Gene3D" id="3.40.190.80">
    <property type="match status" value="1"/>
</dbReference>
<dbReference type="GO" id="GO:0008934">
    <property type="term" value="F:inositol monophosphate 1-phosphatase activity"/>
    <property type="evidence" value="ECO:0007669"/>
    <property type="project" value="TreeGrafter"/>
</dbReference>
<dbReference type="GO" id="GO:0006020">
    <property type="term" value="P:inositol metabolic process"/>
    <property type="evidence" value="ECO:0007669"/>
    <property type="project" value="TreeGrafter"/>
</dbReference>
<dbReference type="OrthoDB" id="9772456at2"/>
<evidence type="ECO:0000256" key="3">
    <source>
        <dbReference type="ARBA" id="ARBA00013106"/>
    </source>
</evidence>
<evidence type="ECO:0000256" key="2">
    <source>
        <dbReference type="ARBA" id="ARBA00001946"/>
    </source>
</evidence>
<dbReference type="PROSITE" id="PS00630">
    <property type="entry name" value="IMP_2"/>
    <property type="match status" value="1"/>
</dbReference>
<dbReference type="InterPro" id="IPR020583">
    <property type="entry name" value="Inositol_monoP_metal-BS"/>
</dbReference>
<dbReference type="CDD" id="cd01637">
    <property type="entry name" value="IMPase_like"/>
    <property type="match status" value="1"/>
</dbReference>
<dbReference type="PANTHER" id="PTHR20854">
    <property type="entry name" value="INOSITOL MONOPHOSPHATASE"/>
    <property type="match status" value="1"/>
</dbReference>
<feature type="binding site" evidence="7">
    <location>
        <position position="71"/>
    </location>
    <ligand>
        <name>Mg(2+)</name>
        <dbReference type="ChEBI" id="CHEBI:18420"/>
        <label>1</label>
        <note>catalytic</note>
    </ligand>
</feature>
<feature type="binding site" evidence="7">
    <location>
        <position position="89"/>
    </location>
    <ligand>
        <name>Mg(2+)</name>
        <dbReference type="ChEBI" id="CHEBI:18420"/>
        <label>1</label>
        <note>catalytic</note>
    </ligand>
</feature>
<dbReference type="FunFam" id="3.40.190.80:FF:000020">
    <property type="entry name" value="Fructose-1,6-bisphosphatase/inositol-1-monophosphatase"/>
    <property type="match status" value="1"/>
</dbReference>
<dbReference type="SUPFAM" id="SSF56655">
    <property type="entry name" value="Carbohydrate phosphatase"/>
    <property type="match status" value="1"/>
</dbReference>
<dbReference type="InterPro" id="IPR020550">
    <property type="entry name" value="Inositol_monophosphatase_CS"/>
</dbReference>
<evidence type="ECO:0000256" key="5">
    <source>
        <dbReference type="ARBA" id="ARBA00022801"/>
    </source>
</evidence>
<evidence type="ECO:0000313" key="9">
    <source>
        <dbReference type="Proteomes" id="UP000243524"/>
    </source>
</evidence>
<dbReference type="AlphaFoldDB" id="A0A2I0QW13"/>
<evidence type="ECO:0000256" key="1">
    <source>
        <dbReference type="ARBA" id="ARBA00001033"/>
    </source>
</evidence>
<dbReference type="PRINTS" id="PR00377">
    <property type="entry name" value="IMPHPHTASES"/>
</dbReference>
<feature type="binding site" evidence="7">
    <location>
        <position position="217"/>
    </location>
    <ligand>
        <name>Mg(2+)</name>
        <dbReference type="ChEBI" id="CHEBI:18420"/>
        <label>1</label>
        <note>catalytic</note>
    </ligand>
</feature>
<dbReference type="GO" id="GO:0046854">
    <property type="term" value="P:phosphatidylinositol phosphate biosynthetic process"/>
    <property type="evidence" value="ECO:0007669"/>
    <property type="project" value="InterPro"/>
</dbReference>
<reference evidence="8 9" key="1">
    <citation type="submission" date="2017-06" db="EMBL/GenBank/DDBJ databases">
        <title>the draft geome sequence of Illustriluteabacillus marina B3227.</title>
        <authorList>
            <person name="He R.-H."/>
            <person name="Du Z.-J."/>
        </authorList>
    </citation>
    <scope>NUCLEOTIDE SEQUENCE [LARGE SCALE GENOMIC DNA]</scope>
    <source>
        <strain evidence="8 9">B3227</strain>
    </source>
</reference>
<keyword evidence="6 7" id="KW-0460">Magnesium</keyword>
<name>A0A2I0QW13_9BACI</name>
<proteinExistence type="predicted"/>
<sequence length="269" mass="30470">MAQSHVDEYLEKAKEWILNAGKQIKQDMKEPYEVETKKDATDLVTEIDKKTEQYFIDQIFSVYPDHKVLGEEGMGDEVHSLDGVVWIIDPIDGTMNFVHQQRFFAISIGIYIDGIGEIGLIYDVMDDTLYEAVRGRGSYKNGERLPNIDPHKRLDDALVGINNFWAIPNRRLNEKKIHELVRKVKGTRSYGSAALEFAFIAEGIIDAYITMRLQPWDIAAGKILVEEVGGITTRVDGSELDMMTGNTVICSNRSIHQSLLTFIQQKDNG</sequence>
<gene>
    <name evidence="8" type="ORF">CEY16_01660</name>
</gene>
<dbReference type="EC" id="3.1.3.25" evidence="3"/>
<comment type="cofactor">
    <cofactor evidence="2 7">
        <name>Mg(2+)</name>
        <dbReference type="ChEBI" id="CHEBI:18420"/>
    </cofactor>
</comment>
<keyword evidence="4 7" id="KW-0479">Metal-binding</keyword>
<dbReference type="GO" id="GO:0046872">
    <property type="term" value="F:metal ion binding"/>
    <property type="evidence" value="ECO:0007669"/>
    <property type="project" value="UniProtKB-KW"/>
</dbReference>
<dbReference type="FunFam" id="3.30.540.10:FF:000003">
    <property type="entry name" value="Inositol-1-monophosphatase"/>
    <property type="match status" value="1"/>
</dbReference>
<evidence type="ECO:0000256" key="4">
    <source>
        <dbReference type="ARBA" id="ARBA00022723"/>
    </source>
</evidence>
<evidence type="ECO:0000256" key="6">
    <source>
        <dbReference type="ARBA" id="ARBA00022842"/>
    </source>
</evidence>
<dbReference type="InterPro" id="IPR000760">
    <property type="entry name" value="Inositol_monophosphatase-like"/>
</dbReference>
<comment type="caution">
    <text evidence="8">The sequence shown here is derived from an EMBL/GenBank/DDBJ whole genome shotgun (WGS) entry which is preliminary data.</text>
</comment>
<dbReference type="PROSITE" id="PS00629">
    <property type="entry name" value="IMP_1"/>
    <property type="match status" value="1"/>
</dbReference>
<organism evidence="8 9">
    <name type="scientific">Halalkalibacillus sediminis</name>
    <dbReference type="NCBI Taxonomy" id="2018042"/>
    <lineage>
        <taxon>Bacteria</taxon>
        <taxon>Bacillati</taxon>
        <taxon>Bacillota</taxon>
        <taxon>Bacilli</taxon>
        <taxon>Bacillales</taxon>
        <taxon>Bacillaceae</taxon>
        <taxon>Halalkalibacillus</taxon>
    </lineage>
</organism>
<dbReference type="Pfam" id="PF00459">
    <property type="entry name" value="Inositol_P"/>
    <property type="match status" value="1"/>
</dbReference>
<accession>A0A2I0QW13</accession>